<dbReference type="AlphaFoldDB" id="A0AAV6NG99"/>
<keyword evidence="9" id="KW-0862">Zinc</keyword>
<dbReference type="Proteomes" id="UP000685013">
    <property type="component" value="Chromosome 6"/>
</dbReference>
<evidence type="ECO:0000256" key="4">
    <source>
        <dbReference type="ARBA" id="ARBA00022679"/>
    </source>
</evidence>
<feature type="repeat" description="ANK" evidence="11">
    <location>
        <begin position="293"/>
        <end position="325"/>
    </location>
</feature>
<evidence type="ECO:0000256" key="7">
    <source>
        <dbReference type="ARBA" id="ARBA00022771"/>
    </source>
</evidence>
<keyword evidence="7 12" id="KW-0863">Zinc-finger</keyword>
<organism evidence="14 15">
    <name type="scientific">Cucurbita argyrosperma subsp. sororia</name>
    <dbReference type="NCBI Taxonomy" id="37648"/>
    <lineage>
        <taxon>Eukaryota</taxon>
        <taxon>Viridiplantae</taxon>
        <taxon>Streptophyta</taxon>
        <taxon>Embryophyta</taxon>
        <taxon>Tracheophyta</taxon>
        <taxon>Spermatophyta</taxon>
        <taxon>Magnoliopsida</taxon>
        <taxon>eudicotyledons</taxon>
        <taxon>Gunneridae</taxon>
        <taxon>Pentapetalae</taxon>
        <taxon>rosids</taxon>
        <taxon>fabids</taxon>
        <taxon>Cucurbitales</taxon>
        <taxon>Cucurbitaceae</taxon>
        <taxon>Cucurbiteae</taxon>
        <taxon>Cucurbita</taxon>
    </lineage>
</organism>
<evidence type="ECO:0000256" key="1">
    <source>
        <dbReference type="ARBA" id="ARBA00000900"/>
    </source>
</evidence>
<dbReference type="InterPro" id="IPR002110">
    <property type="entry name" value="Ankyrin_rpt"/>
</dbReference>
<dbReference type="PROSITE" id="PS50089">
    <property type="entry name" value="ZF_RING_2"/>
    <property type="match status" value="1"/>
</dbReference>
<dbReference type="PROSITE" id="PS50297">
    <property type="entry name" value="ANK_REP_REGION"/>
    <property type="match status" value="4"/>
</dbReference>
<dbReference type="GO" id="GO:0008270">
    <property type="term" value="F:zinc ion binding"/>
    <property type="evidence" value="ECO:0007669"/>
    <property type="project" value="UniProtKB-KW"/>
</dbReference>
<dbReference type="InterPro" id="IPR056760">
    <property type="entry name" value="RING_XB3-like"/>
</dbReference>
<dbReference type="Pfam" id="PF00023">
    <property type="entry name" value="Ank"/>
    <property type="match status" value="1"/>
</dbReference>
<dbReference type="EC" id="2.3.2.27" evidence="3"/>
<evidence type="ECO:0000256" key="2">
    <source>
        <dbReference type="ARBA" id="ARBA00004906"/>
    </source>
</evidence>
<comment type="catalytic activity">
    <reaction evidence="1">
        <text>S-ubiquitinyl-[E2 ubiquitin-conjugating enzyme]-L-cysteine + [acceptor protein]-L-lysine = [E2 ubiquitin-conjugating enzyme]-L-cysteine + N(6)-ubiquitinyl-[acceptor protein]-L-lysine.</text>
        <dbReference type="EC" id="2.3.2.27"/>
    </reaction>
</comment>
<keyword evidence="5" id="KW-0479">Metal-binding</keyword>
<evidence type="ECO:0000256" key="12">
    <source>
        <dbReference type="PROSITE-ProRule" id="PRU00175"/>
    </source>
</evidence>
<dbReference type="PANTHER" id="PTHR24173:SF90">
    <property type="entry name" value="RING-TYPE DOMAIN-CONTAINING PROTEIN"/>
    <property type="match status" value="1"/>
</dbReference>
<proteinExistence type="predicted"/>
<gene>
    <name evidence="14" type="primary">XBAT31</name>
    <name evidence="14" type="ORF">SDJN03_09590</name>
</gene>
<keyword evidence="8" id="KW-0833">Ubl conjugation pathway</keyword>
<keyword evidence="10 11" id="KW-0040">ANK repeat</keyword>
<evidence type="ECO:0000256" key="6">
    <source>
        <dbReference type="ARBA" id="ARBA00022737"/>
    </source>
</evidence>
<accession>A0AAV6NG99</accession>
<name>A0AAV6NG99_9ROSI</name>
<dbReference type="Pfam" id="PF12796">
    <property type="entry name" value="Ank_2"/>
    <property type="match status" value="2"/>
</dbReference>
<reference evidence="14 15" key="1">
    <citation type="journal article" date="2021" name="Hortic Res">
        <title>The domestication of Cucurbita argyrosperma as revealed by the genome of its wild relative.</title>
        <authorList>
            <person name="Barrera-Redondo J."/>
            <person name="Sanchez-de la Vega G."/>
            <person name="Aguirre-Liguori J.A."/>
            <person name="Castellanos-Morales G."/>
            <person name="Gutierrez-Guerrero Y.T."/>
            <person name="Aguirre-Dugua X."/>
            <person name="Aguirre-Planter E."/>
            <person name="Tenaillon M.I."/>
            <person name="Lira-Saade R."/>
            <person name="Eguiarte L.E."/>
        </authorList>
    </citation>
    <scope>NUCLEOTIDE SEQUENCE [LARGE SCALE GENOMIC DNA]</scope>
    <source>
        <strain evidence="14">JBR-2021</strain>
    </source>
</reference>
<evidence type="ECO:0000256" key="9">
    <source>
        <dbReference type="ARBA" id="ARBA00022833"/>
    </source>
</evidence>
<keyword evidence="6" id="KW-0677">Repeat</keyword>
<evidence type="ECO:0000313" key="14">
    <source>
        <dbReference type="EMBL" id="KAG6596410.1"/>
    </source>
</evidence>
<evidence type="ECO:0000256" key="8">
    <source>
        <dbReference type="ARBA" id="ARBA00022786"/>
    </source>
</evidence>
<protein>
    <recommendedName>
        <fullName evidence="3">RING-type E3 ubiquitin transferase</fullName>
        <ecNumber evidence="3">2.3.2.27</ecNumber>
    </recommendedName>
</protein>
<keyword evidence="15" id="KW-1185">Reference proteome</keyword>
<sequence length="536" mass="58636">MTPKSREKKKKKYLLKAHTTKLPAAMAGRFKLRGHFNSIHSFIHSLSHALFLLIHACNSPTHLHLLVRPPLKPGERASSRGPLHVLGGHLFNWRLQSEGGMGQGLSCADRHGTGVFFRALQNGDVEVVRALMEIDSSILHQTTKHQGLSALHVAAANGQTDILSMLLDWNVNPDVLNRHNQTPLMLAAMSGKIACVQRLIEAGANILMFDSTHRRTCLHYAAYYGHSDCLQAILSAAHTTPVSDSWGFARFVNIRDGDGSTPLHLSARQSQPECVRILLSNGALVCVSTCSCPGSSPLHLAARGGSLECVRELLAWGADRFQFDSYGRIPFTVALKHKHQACAALLNPSSPEPLVWPSPLKLIIELHPDAKVLLEKALMDANMEREKAIFKETFVTPPCPFQSDLDIDSDLDNDLASEASDTELCSICFEQMCNIEAQPCGHRMCAHCTLSLCCHKKPNPTTACPTAPVCPFCRGSITQLLVAEVKSHDKVDQEISPLKLKGLTTSNFNEENSSLKSLSILFGKLSEQNSGTCVKS</sequence>
<dbReference type="Pfam" id="PF24921">
    <property type="entry name" value="RING_XB3-XBAT31"/>
    <property type="match status" value="1"/>
</dbReference>
<dbReference type="GO" id="GO:0061630">
    <property type="term" value="F:ubiquitin protein ligase activity"/>
    <property type="evidence" value="ECO:0007669"/>
    <property type="project" value="UniProtKB-EC"/>
</dbReference>
<evidence type="ECO:0000256" key="10">
    <source>
        <dbReference type="ARBA" id="ARBA00023043"/>
    </source>
</evidence>
<keyword evidence="4" id="KW-0808">Transferase</keyword>
<dbReference type="PANTHER" id="PTHR24173">
    <property type="entry name" value="ANKYRIN REPEAT CONTAINING"/>
    <property type="match status" value="1"/>
</dbReference>
<evidence type="ECO:0000259" key="13">
    <source>
        <dbReference type="PROSITE" id="PS50089"/>
    </source>
</evidence>
<dbReference type="PROSITE" id="PS50088">
    <property type="entry name" value="ANK_REPEAT"/>
    <property type="match status" value="4"/>
</dbReference>
<feature type="repeat" description="ANK" evidence="11">
    <location>
        <begin position="179"/>
        <end position="211"/>
    </location>
</feature>
<evidence type="ECO:0000256" key="3">
    <source>
        <dbReference type="ARBA" id="ARBA00012483"/>
    </source>
</evidence>
<feature type="repeat" description="ANK" evidence="11">
    <location>
        <begin position="258"/>
        <end position="283"/>
    </location>
</feature>
<feature type="domain" description="RING-type" evidence="13">
    <location>
        <begin position="425"/>
        <end position="474"/>
    </location>
</feature>
<evidence type="ECO:0000313" key="15">
    <source>
        <dbReference type="Proteomes" id="UP000685013"/>
    </source>
</evidence>
<dbReference type="InterPro" id="IPR001841">
    <property type="entry name" value="Znf_RING"/>
</dbReference>
<feature type="non-terminal residue" evidence="14">
    <location>
        <position position="1"/>
    </location>
</feature>
<evidence type="ECO:0000256" key="5">
    <source>
        <dbReference type="ARBA" id="ARBA00022723"/>
    </source>
</evidence>
<comment type="caution">
    <text evidence="14">The sequence shown here is derived from an EMBL/GenBank/DDBJ whole genome shotgun (WGS) entry which is preliminary data.</text>
</comment>
<dbReference type="EMBL" id="JAGKQH010000006">
    <property type="protein sequence ID" value="KAG6596410.1"/>
    <property type="molecule type" value="Genomic_DNA"/>
</dbReference>
<evidence type="ECO:0000256" key="11">
    <source>
        <dbReference type="PROSITE-ProRule" id="PRU00023"/>
    </source>
</evidence>
<dbReference type="SMART" id="SM00248">
    <property type="entry name" value="ANK"/>
    <property type="match status" value="7"/>
</dbReference>
<feature type="repeat" description="ANK" evidence="11">
    <location>
        <begin position="146"/>
        <end position="178"/>
    </location>
</feature>
<comment type="pathway">
    <text evidence="2">Protein modification; protein ubiquitination.</text>
</comment>